<gene>
    <name evidence="2" type="ORF">NCTC9081_04808</name>
</gene>
<name>A0A376W575_ECOLX</name>
<organism evidence="2 3">
    <name type="scientific">Escherichia coli</name>
    <dbReference type="NCBI Taxonomy" id="562"/>
    <lineage>
        <taxon>Bacteria</taxon>
        <taxon>Pseudomonadati</taxon>
        <taxon>Pseudomonadota</taxon>
        <taxon>Gammaproteobacteria</taxon>
        <taxon>Enterobacterales</taxon>
        <taxon>Enterobacteriaceae</taxon>
        <taxon>Escherichia</taxon>
    </lineage>
</organism>
<feature type="transmembrane region" description="Helical" evidence="1">
    <location>
        <begin position="57"/>
        <end position="78"/>
    </location>
</feature>
<evidence type="ECO:0000313" key="3">
    <source>
        <dbReference type="Proteomes" id="UP000254716"/>
    </source>
</evidence>
<evidence type="ECO:0000313" key="2">
    <source>
        <dbReference type="EMBL" id="STJ19282.1"/>
    </source>
</evidence>
<protein>
    <submittedName>
        <fullName evidence="2">Uncharacterized protein</fullName>
    </submittedName>
</protein>
<reference evidence="2 3" key="1">
    <citation type="submission" date="2018-06" db="EMBL/GenBank/DDBJ databases">
        <authorList>
            <consortium name="Pathogen Informatics"/>
            <person name="Doyle S."/>
        </authorList>
    </citation>
    <scope>NUCLEOTIDE SEQUENCE [LARGE SCALE GENOMIC DNA]</scope>
    <source>
        <strain evidence="2 3">NCTC9081</strain>
    </source>
</reference>
<keyword evidence="1" id="KW-1133">Transmembrane helix</keyword>
<dbReference type="EMBL" id="UGCV01000008">
    <property type="protein sequence ID" value="STJ19282.1"/>
    <property type="molecule type" value="Genomic_DNA"/>
</dbReference>
<feature type="transmembrane region" description="Helical" evidence="1">
    <location>
        <begin position="34"/>
        <end position="51"/>
    </location>
</feature>
<keyword evidence="1" id="KW-0812">Transmembrane</keyword>
<keyword evidence="1" id="KW-0472">Membrane</keyword>
<sequence>MGYVQVVTIAFNYILCLLLLFFSNARKELSTQRIILFFDFFFILALVTYKIPQNFGIRISILLYATITVFLVSTSYLLQCNNIK</sequence>
<dbReference type="Proteomes" id="UP000254716">
    <property type="component" value="Unassembled WGS sequence"/>
</dbReference>
<proteinExistence type="predicted"/>
<feature type="transmembrane region" description="Helical" evidence="1">
    <location>
        <begin position="6"/>
        <end position="22"/>
    </location>
</feature>
<accession>A0A376W575</accession>
<evidence type="ECO:0000256" key="1">
    <source>
        <dbReference type="SAM" id="Phobius"/>
    </source>
</evidence>
<dbReference type="AlphaFoldDB" id="A0A376W575"/>